<sequence>MKKIILRITLAAGLVGVANWVMNDDNKVNAAEVSVTPMTKVQEVYRITDESHPNFGLEGDLATVQALCPSSGQECAQEVGNPNNIEEWNGGATKF</sequence>
<organism evidence="2 3">
    <name type="scientific">Olivibacter oleidegradans</name>
    <dbReference type="NCBI Taxonomy" id="760123"/>
    <lineage>
        <taxon>Bacteria</taxon>
        <taxon>Pseudomonadati</taxon>
        <taxon>Bacteroidota</taxon>
        <taxon>Sphingobacteriia</taxon>
        <taxon>Sphingobacteriales</taxon>
        <taxon>Sphingobacteriaceae</taxon>
        <taxon>Olivibacter</taxon>
    </lineage>
</organism>
<reference evidence="2 3" key="1">
    <citation type="submission" date="2024-09" db="EMBL/GenBank/DDBJ databases">
        <authorList>
            <person name="Sun Q."/>
            <person name="Mori K."/>
        </authorList>
    </citation>
    <scope>NUCLEOTIDE SEQUENCE [LARGE SCALE GENOMIC DNA]</scope>
    <source>
        <strain evidence="2 3">CCM 7765</strain>
    </source>
</reference>
<accession>A0ABV6HQM2</accession>
<gene>
    <name evidence="2" type="ORF">ACFFI0_22880</name>
</gene>
<evidence type="ECO:0000313" key="2">
    <source>
        <dbReference type="EMBL" id="MFC0321185.1"/>
    </source>
</evidence>
<feature type="chain" id="PRO_5046162325" evidence="1">
    <location>
        <begin position="24"/>
        <end position="95"/>
    </location>
</feature>
<proteinExistence type="predicted"/>
<dbReference type="Proteomes" id="UP001589774">
    <property type="component" value="Unassembled WGS sequence"/>
</dbReference>
<comment type="caution">
    <text evidence="2">The sequence shown here is derived from an EMBL/GenBank/DDBJ whole genome shotgun (WGS) entry which is preliminary data.</text>
</comment>
<evidence type="ECO:0000313" key="3">
    <source>
        <dbReference type="Proteomes" id="UP001589774"/>
    </source>
</evidence>
<dbReference type="RefSeq" id="WP_130858295.1">
    <property type="nucleotide sequence ID" value="NZ_JBHLWO010000004.1"/>
</dbReference>
<keyword evidence="3" id="KW-1185">Reference proteome</keyword>
<name>A0ABV6HQM2_9SPHI</name>
<keyword evidence="1" id="KW-0732">Signal</keyword>
<feature type="signal peptide" evidence="1">
    <location>
        <begin position="1"/>
        <end position="23"/>
    </location>
</feature>
<evidence type="ECO:0000256" key="1">
    <source>
        <dbReference type="SAM" id="SignalP"/>
    </source>
</evidence>
<dbReference type="EMBL" id="JBHLWO010000004">
    <property type="protein sequence ID" value="MFC0321185.1"/>
    <property type="molecule type" value="Genomic_DNA"/>
</dbReference>
<protein>
    <submittedName>
        <fullName evidence="2">Uncharacterized protein</fullName>
    </submittedName>
</protein>